<evidence type="ECO:0000313" key="1">
    <source>
        <dbReference type="EMBL" id="AGD92369.1"/>
    </source>
</evidence>
<protein>
    <submittedName>
        <fullName evidence="1">Putative serine/threonine-protein kinase</fullName>
    </submittedName>
</protein>
<organism evidence="1 2">
    <name type="scientific">Megavirus lba</name>
    <dbReference type="NCBI Taxonomy" id="1235314"/>
    <lineage>
        <taxon>Viruses</taxon>
        <taxon>Varidnaviria</taxon>
        <taxon>Bamfordvirae</taxon>
        <taxon>Nucleocytoviricota</taxon>
        <taxon>Megaviricetes</taxon>
        <taxon>Imitervirales</taxon>
        <taxon>Mimiviridae</taxon>
        <taxon>Megamimivirinae</taxon>
        <taxon>Megavirus</taxon>
        <taxon>Megavirus chilense</taxon>
    </lineage>
</organism>
<dbReference type="GO" id="GO:0016301">
    <property type="term" value="F:kinase activity"/>
    <property type="evidence" value="ECO:0007669"/>
    <property type="project" value="UniProtKB-KW"/>
</dbReference>
<name>L7Y3L0_9VIRU</name>
<proteinExistence type="predicted"/>
<keyword evidence="1" id="KW-0808">Transferase</keyword>
<dbReference type="Proteomes" id="UP000236749">
    <property type="component" value="Segment"/>
</dbReference>
<evidence type="ECO:0000313" key="2">
    <source>
        <dbReference type="Proteomes" id="UP000236749"/>
    </source>
</evidence>
<gene>
    <name evidence="1" type="ORF">LBA_00451</name>
</gene>
<sequence length="40" mass="4796">MSFEVFEKIYKIEKTIYKSKNSRVSIVECIENNEKVIVKK</sequence>
<accession>L7Y3L0</accession>
<keyword evidence="1" id="KW-0418">Kinase</keyword>
<reference evidence="1 2" key="1">
    <citation type="journal article" date="2013" name="Clin. Infect. Dis.">
        <title>First isolation of Mimivirus in a patient with pneumonia.</title>
        <authorList>
            <person name="Saadi H."/>
            <person name="Pagnier I."/>
            <person name="Colson P."/>
            <person name="Cherif J.K."/>
            <person name="Beji M."/>
            <person name="Boughalmi M."/>
            <person name="Azza S."/>
            <person name="Armstrong N."/>
            <person name="Robert C."/>
            <person name="Fournous G."/>
            <person name="La Scola B."/>
            <person name="Raoult D."/>
        </authorList>
    </citation>
    <scope>NUCLEOTIDE SEQUENCE [LARGE SCALE GENOMIC DNA]</scope>
    <source>
        <strain evidence="1">LBA111</strain>
    </source>
</reference>
<dbReference type="EMBL" id="JX885207">
    <property type="protein sequence ID" value="AGD92369.1"/>
    <property type="molecule type" value="Genomic_DNA"/>
</dbReference>